<dbReference type="EMBL" id="FMJE01000002">
    <property type="protein sequence ID" value="SCM78761.1"/>
    <property type="molecule type" value="Genomic_DNA"/>
</dbReference>
<gene>
    <name evidence="1" type="ORF">KL86SPO_20226</name>
</gene>
<proteinExistence type="predicted"/>
<dbReference type="AlphaFoldDB" id="A0A212LMK9"/>
<accession>A0A212LMK9</accession>
<reference evidence="1" key="1">
    <citation type="submission" date="2016-08" db="EMBL/GenBank/DDBJ databases">
        <authorList>
            <person name="Seilhamer J.J."/>
        </authorList>
    </citation>
    <scope>NUCLEOTIDE SEQUENCE</scope>
    <source>
        <strain evidence="1">86</strain>
    </source>
</reference>
<organism evidence="1">
    <name type="scientific">uncultured Sporomusa sp</name>
    <dbReference type="NCBI Taxonomy" id="307249"/>
    <lineage>
        <taxon>Bacteria</taxon>
        <taxon>Bacillati</taxon>
        <taxon>Bacillota</taxon>
        <taxon>Negativicutes</taxon>
        <taxon>Selenomonadales</taxon>
        <taxon>Sporomusaceae</taxon>
        <taxon>Sporomusa</taxon>
        <taxon>environmental samples</taxon>
    </lineage>
</organism>
<sequence length="135" mass="14924">MTDDAAIFSRHYRILFEKPMTTAQAEELLRECIMTIGRGVACNNIILGHIKILARLSKLAVEHFLFLSLTRLEQVDVIPSNCWRNVSGIVLDSLELEVNVLVFGHALGEVEAKVGEALRQLGGSMEEDSAIGSCR</sequence>
<evidence type="ECO:0000313" key="1">
    <source>
        <dbReference type="EMBL" id="SCM78761.1"/>
    </source>
</evidence>
<protein>
    <submittedName>
        <fullName evidence="1">Uncharacterized protein</fullName>
    </submittedName>
</protein>
<name>A0A212LMK9_9FIRM</name>
<dbReference type="RefSeq" id="WP_288183242.1">
    <property type="nucleotide sequence ID" value="NZ_LT608335.1"/>
</dbReference>